<evidence type="ECO:0000313" key="2">
    <source>
        <dbReference type="Proteomes" id="UP000485058"/>
    </source>
</evidence>
<dbReference type="AlphaFoldDB" id="A0A699Z4J2"/>
<proteinExistence type="predicted"/>
<reference evidence="1 2" key="1">
    <citation type="submission" date="2020-02" db="EMBL/GenBank/DDBJ databases">
        <title>Draft genome sequence of Haematococcus lacustris strain NIES-144.</title>
        <authorList>
            <person name="Morimoto D."/>
            <person name="Nakagawa S."/>
            <person name="Yoshida T."/>
            <person name="Sawayama S."/>
        </authorList>
    </citation>
    <scope>NUCLEOTIDE SEQUENCE [LARGE SCALE GENOMIC DNA]</scope>
    <source>
        <strain evidence="1 2">NIES-144</strain>
    </source>
</reference>
<name>A0A699Z4J2_HAELA</name>
<protein>
    <submittedName>
        <fullName evidence="1">Uncharacterized protein</fullName>
    </submittedName>
</protein>
<evidence type="ECO:0000313" key="1">
    <source>
        <dbReference type="EMBL" id="GFH16485.1"/>
    </source>
</evidence>
<organism evidence="1 2">
    <name type="scientific">Haematococcus lacustris</name>
    <name type="common">Green alga</name>
    <name type="synonym">Haematococcus pluvialis</name>
    <dbReference type="NCBI Taxonomy" id="44745"/>
    <lineage>
        <taxon>Eukaryota</taxon>
        <taxon>Viridiplantae</taxon>
        <taxon>Chlorophyta</taxon>
        <taxon>core chlorophytes</taxon>
        <taxon>Chlorophyceae</taxon>
        <taxon>CS clade</taxon>
        <taxon>Chlamydomonadales</taxon>
        <taxon>Haematococcaceae</taxon>
        <taxon>Haematococcus</taxon>
    </lineage>
</organism>
<gene>
    <name evidence="1" type="ORF">HaLaN_12910</name>
</gene>
<accession>A0A699Z4J2</accession>
<keyword evidence="2" id="KW-1185">Reference proteome</keyword>
<dbReference type="EMBL" id="BLLF01001004">
    <property type="protein sequence ID" value="GFH16485.1"/>
    <property type="molecule type" value="Genomic_DNA"/>
</dbReference>
<sequence length="33" mass="3202">MICRHGGSVLGSEQGECSSGAAAALLGNLVLIS</sequence>
<comment type="caution">
    <text evidence="1">The sequence shown here is derived from an EMBL/GenBank/DDBJ whole genome shotgun (WGS) entry which is preliminary data.</text>
</comment>
<dbReference type="Proteomes" id="UP000485058">
    <property type="component" value="Unassembled WGS sequence"/>
</dbReference>